<organism evidence="11 12">
    <name type="scientific">Desmophyllum pertusum</name>
    <dbReference type="NCBI Taxonomy" id="174260"/>
    <lineage>
        <taxon>Eukaryota</taxon>
        <taxon>Metazoa</taxon>
        <taxon>Cnidaria</taxon>
        <taxon>Anthozoa</taxon>
        <taxon>Hexacorallia</taxon>
        <taxon>Scleractinia</taxon>
        <taxon>Caryophylliina</taxon>
        <taxon>Caryophylliidae</taxon>
        <taxon>Desmophyllum</taxon>
    </lineage>
</organism>
<evidence type="ECO:0000256" key="9">
    <source>
        <dbReference type="SAM" id="Coils"/>
    </source>
</evidence>
<evidence type="ECO:0000313" key="11">
    <source>
        <dbReference type="EMBL" id="KAJ7365590.1"/>
    </source>
</evidence>
<protein>
    <recommendedName>
        <fullName evidence="2">RBR-type E3 ubiquitin transferase</fullName>
        <ecNumber evidence="2">2.3.2.31</ecNumber>
    </recommendedName>
</protein>
<evidence type="ECO:0000256" key="1">
    <source>
        <dbReference type="ARBA" id="ARBA00001798"/>
    </source>
</evidence>
<dbReference type="SMART" id="SM00647">
    <property type="entry name" value="IBR"/>
    <property type="match status" value="2"/>
</dbReference>
<dbReference type="InterPro" id="IPR031127">
    <property type="entry name" value="E3_UB_ligase_RBR"/>
</dbReference>
<dbReference type="Pfam" id="PF01485">
    <property type="entry name" value="IBR"/>
    <property type="match status" value="1"/>
</dbReference>
<evidence type="ECO:0000256" key="2">
    <source>
        <dbReference type="ARBA" id="ARBA00012251"/>
    </source>
</evidence>
<dbReference type="GO" id="GO:0016567">
    <property type="term" value="P:protein ubiquitination"/>
    <property type="evidence" value="ECO:0007669"/>
    <property type="project" value="InterPro"/>
</dbReference>
<dbReference type="Proteomes" id="UP001163046">
    <property type="component" value="Unassembled WGS sequence"/>
</dbReference>
<dbReference type="SUPFAM" id="SSF57850">
    <property type="entry name" value="RING/U-box"/>
    <property type="match status" value="1"/>
</dbReference>
<dbReference type="AlphaFoldDB" id="A0A9W9YST2"/>
<dbReference type="Pfam" id="PF22191">
    <property type="entry name" value="IBR_1"/>
    <property type="match status" value="1"/>
</dbReference>
<keyword evidence="7" id="KW-0833">Ubl conjugation pathway</keyword>
<feature type="domain" description="RING-type" evidence="10">
    <location>
        <begin position="1"/>
        <end position="195"/>
    </location>
</feature>
<dbReference type="PANTHER" id="PTHR11685">
    <property type="entry name" value="RBR FAMILY RING FINGER AND IBR DOMAIN-CONTAINING"/>
    <property type="match status" value="1"/>
</dbReference>
<evidence type="ECO:0000313" key="12">
    <source>
        <dbReference type="Proteomes" id="UP001163046"/>
    </source>
</evidence>
<dbReference type="InterPro" id="IPR044066">
    <property type="entry name" value="TRIAD_supradom"/>
</dbReference>
<dbReference type="EMBL" id="MU827303">
    <property type="protein sequence ID" value="KAJ7365590.1"/>
    <property type="molecule type" value="Genomic_DNA"/>
</dbReference>
<keyword evidence="12" id="KW-1185">Reference proteome</keyword>
<dbReference type="InterPro" id="IPR002867">
    <property type="entry name" value="IBR_dom"/>
</dbReference>
<keyword evidence="3" id="KW-0808">Transferase</keyword>
<gene>
    <name evidence="11" type="ORF">OS493_005707</name>
</gene>
<proteinExistence type="predicted"/>
<evidence type="ECO:0000256" key="4">
    <source>
        <dbReference type="ARBA" id="ARBA00022723"/>
    </source>
</evidence>
<evidence type="ECO:0000256" key="5">
    <source>
        <dbReference type="ARBA" id="ARBA00022737"/>
    </source>
</evidence>
<keyword evidence="4" id="KW-0479">Metal-binding</keyword>
<reference evidence="11" key="1">
    <citation type="submission" date="2023-01" db="EMBL/GenBank/DDBJ databases">
        <title>Genome assembly of the deep-sea coral Lophelia pertusa.</title>
        <authorList>
            <person name="Herrera S."/>
            <person name="Cordes E."/>
        </authorList>
    </citation>
    <scope>NUCLEOTIDE SEQUENCE</scope>
    <source>
        <strain evidence="11">USNM1676648</strain>
        <tissue evidence="11">Polyp</tissue>
    </source>
</reference>
<sequence length="365" mass="41908">MMAHLKTQIEHGHTDLRCPGHECNVVVDDVTLMSLVPSLYGRHLTKMLDTFLEMDPEWKWCPADRSKLVVKATPPQQRSVVCNAERNSIVQPVPVACVCGTMWCFKCQEDAHWPAACDEARPFRQENEGNAKMIKDSTKASLITSVDVKNCPFCKYPIEKGPGCNHMICGMCNEEFCWYCLEKFYGHGNVCKAKVKQRHVKLPVNTKNSRSYEHFAVTSHMARATKLIQNVNKKLDKLERRLHIYATLSPKVKKGKQWDSRAKKYLNHLSENNTAQDLREVFSFKFQALLVLEGVAMVLSFMKGSPNKRLALEFERLLFIVERLNEILPDFKKCHLQETLERLKHIFVACGKQCLFVISTCRSTK</sequence>
<evidence type="ECO:0000256" key="7">
    <source>
        <dbReference type="ARBA" id="ARBA00022786"/>
    </source>
</evidence>
<dbReference type="Gene3D" id="1.20.120.1750">
    <property type="match status" value="1"/>
</dbReference>
<comment type="catalytic activity">
    <reaction evidence="1">
        <text>[E2 ubiquitin-conjugating enzyme]-S-ubiquitinyl-L-cysteine + [acceptor protein]-L-lysine = [E2 ubiquitin-conjugating enzyme]-L-cysteine + [acceptor protein]-N(6)-ubiquitinyl-L-lysine.</text>
        <dbReference type="EC" id="2.3.2.31"/>
    </reaction>
</comment>
<dbReference type="GO" id="GO:0008270">
    <property type="term" value="F:zinc ion binding"/>
    <property type="evidence" value="ECO:0007669"/>
    <property type="project" value="UniProtKB-KW"/>
</dbReference>
<dbReference type="CDD" id="cd20336">
    <property type="entry name" value="Rcat_RBR"/>
    <property type="match status" value="1"/>
</dbReference>
<evidence type="ECO:0000256" key="8">
    <source>
        <dbReference type="ARBA" id="ARBA00022833"/>
    </source>
</evidence>
<accession>A0A9W9YST2</accession>
<dbReference type="GO" id="GO:0061630">
    <property type="term" value="F:ubiquitin protein ligase activity"/>
    <property type="evidence" value="ECO:0007669"/>
    <property type="project" value="UniProtKB-EC"/>
</dbReference>
<keyword evidence="9" id="KW-0175">Coiled coil</keyword>
<keyword evidence="8" id="KW-0862">Zinc</keyword>
<evidence type="ECO:0000256" key="3">
    <source>
        <dbReference type="ARBA" id="ARBA00022679"/>
    </source>
</evidence>
<feature type="coiled-coil region" evidence="9">
    <location>
        <begin position="221"/>
        <end position="248"/>
    </location>
</feature>
<dbReference type="OrthoDB" id="5962942at2759"/>
<name>A0A9W9YST2_9CNID</name>
<comment type="caution">
    <text evidence="11">The sequence shown here is derived from an EMBL/GenBank/DDBJ whole genome shotgun (WGS) entry which is preliminary data.</text>
</comment>
<keyword evidence="6" id="KW-0863">Zinc-finger</keyword>
<dbReference type="PROSITE" id="PS51873">
    <property type="entry name" value="TRIAD"/>
    <property type="match status" value="1"/>
</dbReference>
<evidence type="ECO:0000259" key="10">
    <source>
        <dbReference type="PROSITE" id="PS51873"/>
    </source>
</evidence>
<evidence type="ECO:0000256" key="6">
    <source>
        <dbReference type="ARBA" id="ARBA00022771"/>
    </source>
</evidence>
<dbReference type="EC" id="2.3.2.31" evidence="2"/>
<keyword evidence="5" id="KW-0677">Repeat</keyword>